<dbReference type="PANTHER" id="PTHR34129:SF1">
    <property type="entry name" value="DUF952 DOMAIN-CONTAINING PROTEIN"/>
    <property type="match status" value="1"/>
</dbReference>
<gene>
    <name evidence="1" type="ORF">H7J73_23020</name>
</gene>
<dbReference type="PANTHER" id="PTHR34129">
    <property type="entry name" value="BLR1139 PROTEIN"/>
    <property type="match status" value="1"/>
</dbReference>
<dbReference type="EMBL" id="JACKTY010000037">
    <property type="protein sequence ID" value="MCV7228894.1"/>
    <property type="molecule type" value="Genomic_DNA"/>
</dbReference>
<comment type="caution">
    <text evidence="1">The sequence shown here is derived from an EMBL/GenBank/DDBJ whole genome shotgun (WGS) entry which is preliminary data.</text>
</comment>
<reference evidence="1 2" key="1">
    <citation type="journal article" date="2022" name="BMC Genomics">
        <title>Comparative genome analysis of mycobacteria focusing on tRNA and non-coding RNA.</title>
        <authorList>
            <person name="Behra P.R.K."/>
            <person name="Pettersson B.M.F."/>
            <person name="Ramesh M."/>
            <person name="Das S."/>
            <person name="Dasgupta S."/>
            <person name="Kirsebom L.A."/>
        </authorList>
    </citation>
    <scope>NUCLEOTIDE SEQUENCE [LARGE SCALE GENOMIC DNA]</scope>
    <source>
        <strain evidence="1 2">DSM 44078</strain>
    </source>
</reference>
<protein>
    <submittedName>
        <fullName evidence="1">DUF952 domain-containing protein</fullName>
    </submittedName>
</protein>
<sequence length="124" mass="13441">MDAGTPELVHLCASDEWEAASVRGELRPDSLVEVGFVHLSTLQQVHLPANRLFAGRDDLVLLYLNPGLLTSPIRWEPGVPTDPEAMLFPHLYGPLPVEAVTSITSYRPGPDGAFPALGTTQSLR</sequence>
<dbReference type="Pfam" id="PF06108">
    <property type="entry name" value="DUF952"/>
    <property type="match status" value="1"/>
</dbReference>
<evidence type="ECO:0000313" key="2">
    <source>
        <dbReference type="Proteomes" id="UP001526201"/>
    </source>
</evidence>
<accession>A0ABT3CHB6</accession>
<dbReference type="Proteomes" id="UP001526201">
    <property type="component" value="Unassembled WGS sequence"/>
</dbReference>
<proteinExistence type="predicted"/>
<dbReference type="RefSeq" id="WP_264070075.1">
    <property type="nucleotide sequence ID" value="NZ_JACKTY010000037.1"/>
</dbReference>
<organism evidence="1 2">
    <name type="scientific">Mycolicibacterium komossense</name>
    <dbReference type="NCBI Taxonomy" id="1779"/>
    <lineage>
        <taxon>Bacteria</taxon>
        <taxon>Bacillati</taxon>
        <taxon>Actinomycetota</taxon>
        <taxon>Actinomycetes</taxon>
        <taxon>Mycobacteriales</taxon>
        <taxon>Mycobacteriaceae</taxon>
        <taxon>Mycolicibacterium</taxon>
    </lineage>
</organism>
<dbReference type="SUPFAM" id="SSF56399">
    <property type="entry name" value="ADP-ribosylation"/>
    <property type="match status" value="1"/>
</dbReference>
<name>A0ABT3CHB6_9MYCO</name>
<evidence type="ECO:0000313" key="1">
    <source>
        <dbReference type="EMBL" id="MCV7228894.1"/>
    </source>
</evidence>
<keyword evidence="2" id="KW-1185">Reference proteome</keyword>
<dbReference type="InterPro" id="IPR009297">
    <property type="entry name" value="DUF952"/>
</dbReference>
<dbReference type="Gene3D" id="3.20.170.20">
    <property type="entry name" value="Protein of unknown function DUF952"/>
    <property type="match status" value="1"/>
</dbReference>